<dbReference type="InterPro" id="IPR040025">
    <property type="entry name" value="Znf622/Rei1/Reh1"/>
</dbReference>
<feature type="compositionally biased region" description="Basic residues" evidence="1">
    <location>
        <begin position="76"/>
        <end position="94"/>
    </location>
</feature>
<dbReference type="GO" id="GO:0030687">
    <property type="term" value="C:preribosome, large subunit precursor"/>
    <property type="evidence" value="ECO:0007669"/>
    <property type="project" value="TreeGrafter"/>
</dbReference>
<name>A0A7S2W046_9STRA</name>
<feature type="domain" description="C2H2-type" evidence="2">
    <location>
        <begin position="231"/>
        <end position="253"/>
    </location>
</feature>
<evidence type="ECO:0000256" key="1">
    <source>
        <dbReference type="SAM" id="MobiDB-lite"/>
    </source>
</evidence>
<sequence length="502" mass="56219">MTSSGGLTSTTAPAKIFASRGDLANHYKSDWHKYNLKRREAGMAMLEEEDFCARLEAALALRKEREGRELRTGKDHLKKNSTSSKRKQEKKTKRKSDDNNNNNNNNTHVDTASSQPKVTSPNVDSTTIISSNNNNDMDIGNSTTTISNDETAQNPTEDVQTHNSSTKMEEEPPIIDPRQCLFDNHMCASVEENIERMYKKYGFYIPDQEYLIDAETLIGYCTEKVKLGHLCLYCQKTFSTSRGCQEHMIMTGHTKLRYERGIDQEDFDVFYDFSEADAEFLGTTKEEAKQKKANFNDNNMDVEDDVDDGGEWEDIDEGDEKMADEDEDGVYGAYKDEIARHGFDITPLGELVFPDGRIIGHRGLSRYYKQRFTSDYANRTAVVAARRAAGERIYQGKVYETYQPASVGGNSSASALTLAKAGIAPGAGGGGRHSRGVLVPSNGGGNSFTALSLYRYQAVLKKSRREENRGRRLQQRTTLPMNKMDKKANRLFNGVSVAHAAR</sequence>
<accession>A0A7S2W046</accession>
<feature type="compositionally biased region" description="Polar residues" evidence="1">
    <location>
        <begin position="107"/>
        <end position="121"/>
    </location>
</feature>
<proteinExistence type="predicted"/>
<dbReference type="EMBL" id="HBHI01005622">
    <property type="protein sequence ID" value="CAD9659035.1"/>
    <property type="molecule type" value="Transcribed_RNA"/>
</dbReference>
<dbReference type="AlphaFoldDB" id="A0A7S2W046"/>
<feature type="compositionally biased region" description="Polar residues" evidence="1">
    <location>
        <begin position="144"/>
        <end position="166"/>
    </location>
</feature>
<dbReference type="InterPro" id="IPR013087">
    <property type="entry name" value="Znf_C2H2_type"/>
</dbReference>
<dbReference type="InterPro" id="IPR041661">
    <property type="entry name" value="ZN622/Rei1/Reh1_Znf-C2H2"/>
</dbReference>
<feature type="region of interest" description="Disordered" evidence="1">
    <location>
        <begin position="67"/>
        <end position="171"/>
    </location>
</feature>
<evidence type="ECO:0000259" key="2">
    <source>
        <dbReference type="PROSITE" id="PS00028"/>
    </source>
</evidence>
<evidence type="ECO:0000313" key="3">
    <source>
        <dbReference type="EMBL" id="CAD9659035.1"/>
    </source>
</evidence>
<dbReference type="PANTHER" id="PTHR13182">
    <property type="entry name" value="ZINC FINGER PROTEIN 622"/>
    <property type="match status" value="1"/>
</dbReference>
<feature type="compositionally biased region" description="Low complexity" evidence="1">
    <location>
        <begin position="122"/>
        <end position="143"/>
    </location>
</feature>
<organism evidence="3">
    <name type="scientific">Eucampia antarctica</name>
    <dbReference type="NCBI Taxonomy" id="49252"/>
    <lineage>
        <taxon>Eukaryota</taxon>
        <taxon>Sar</taxon>
        <taxon>Stramenopiles</taxon>
        <taxon>Ochrophyta</taxon>
        <taxon>Bacillariophyta</taxon>
        <taxon>Mediophyceae</taxon>
        <taxon>Biddulphiophycidae</taxon>
        <taxon>Hemiaulales</taxon>
        <taxon>Hemiaulaceae</taxon>
        <taxon>Eucampia</taxon>
    </lineage>
</organism>
<protein>
    <recommendedName>
        <fullName evidence="2">C2H2-type domain-containing protein</fullName>
    </recommendedName>
</protein>
<dbReference type="PROSITE" id="PS00028">
    <property type="entry name" value="ZINC_FINGER_C2H2_1"/>
    <property type="match status" value="1"/>
</dbReference>
<dbReference type="Pfam" id="PF12756">
    <property type="entry name" value="zf-C2H2_2"/>
    <property type="match status" value="1"/>
</dbReference>
<reference evidence="3" key="1">
    <citation type="submission" date="2021-01" db="EMBL/GenBank/DDBJ databases">
        <authorList>
            <person name="Corre E."/>
            <person name="Pelletier E."/>
            <person name="Niang G."/>
            <person name="Scheremetjew M."/>
            <person name="Finn R."/>
            <person name="Kale V."/>
            <person name="Holt S."/>
            <person name="Cochrane G."/>
            <person name="Meng A."/>
            <person name="Brown T."/>
            <person name="Cohen L."/>
        </authorList>
    </citation>
    <scope>NUCLEOTIDE SEQUENCE</scope>
    <source>
        <strain evidence="3">CCMP1452</strain>
    </source>
</reference>
<dbReference type="GO" id="GO:0042273">
    <property type="term" value="P:ribosomal large subunit biogenesis"/>
    <property type="evidence" value="ECO:0007669"/>
    <property type="project" value="TreeGrafter"/>
</dbReference>
<dbReference type="PANTHER" id="PTHR13182:SF8">
    <property type="entry name" value="CYTOPLASMIC 60S SUBUNIT BIOGENESIS FACTOR ZNF622"/>
    <property type="match status" value="1"/>
</dbReference>
<gene>
    <name evidence="3" type="ORF">EANT1437_LOCUS2837</name>
</gene>